<sequence>MLFTKKGKELKRERTEKHWDEDGKCEWLTYSQHIYLDIYMGQNLCGTLIGPHGRTLALVSLDQANAMWAPTAKPRMCAKQSSLGIGHHSGSKGLRFRWGSAVSDILSASTQNDPSTTRE</sequence>
<name>A0A9Q3C546_9BASI</name>
<organism evidence="1 2">
    <name type="scientific">Austropuccinia psidii MF-1</name>
    <dbReference type="NCBI Taxonomy" id="1389203"/>
    <lineage>
        <taxon>Eukaryota</taxon>
        <taxon>Fungi</taxon>
        <taxon>Dikarya</taxon>
        <taxon>Basidiomycota</taxon>
        <taxon>Pucciniomycotina</taxon>
        <taxon>Pucciniomycetes</taxon>
        <taxon>Pucciniales</taxon>
        <taxon>Sphaerophragmiaceae</taxon>
        <taxon>Austropuccinia</taxon>
    </lineage>
</organism>
<proteinExistence type="predicted"/>
<evidence type="ECO:0000313" key="1">
    <source>
        <dbReference type="EMBL" id="MBW0478621.1"/>
    </source>
</evidence>
<gene>
    <name evidence="1" type="ORF">O181_018336</name>
</gene>
<dbReference type="AlphaFoldDB" id="A0A9Q3C546"/>
<comment type="caution">
    <text evidence="1">The sequence shown here is derived from an EMBL/GenBank/DDBJ whole genome shotgun (WGS) entry which is preliminary data.</text>
</comment>
<accession>A0A9Q3C546</accession>
<evidence type="ECO:0000313" key="2">
    <source>
        <dbReference type="Proteomes" id="UP000765509"/>
    </source>
</evidence>
<reference evidence="1" key="1">
    <citation type="submission" date="2021-03" db="EMBL/GenBank/DDBJ databases">
        <title>Draft genome sequence of rust myrtle Austropuccinia psidii MF-1, a brazilian biotype.</title>
        <authorList>
            <person name="Quecine M.C."/>
            <person name="Pachon D.M.R."/>
            <person name="Bonatelli M.L."/>
            <person name="Correr F.H."/>
            <person name="Franceschini L.M."/>
            <person name="Leite T.F."/>
            <person name="Margarido G.R.A."/>
            <person name="Almeida C.A."/>
            <person name="Ferrarezi J.A."/>
            <person name="Labate C.A."/>
        </authorList>
    </citation>
    <scope>NUCLEOTIDE SEQUENCE</scope>
    <source>
        <strain evidence="1">MF-1</strain>
    </source>
</reference>
<keyword evidence="2" id="KW-1185">Reference proteome</keyword>
<protein>
    <submittedName>
        <fullName evidence="1">Uncharacterized protein</fullName>
    </submittedName>
</protein>
<dbReference type="EMBL" id="AVOT02005252">
    <property type="protein sequence ID" value="MBW0478621.1"/>
    <property type="molecule type" value="Genomic_DNA"/>
</dbReference>
<dbReference type="Proteomes" id="UP000765509">
    <property type="component" value="Unassembled WGS sequence"/>
</dbReference>